<dbReference type="AlphaFoldDB" id="D7BKE4"/>
<dbReference type="KEGG" id="ahe:Arch_1422"/>
<dbReference type="eggNOG" id="COG3147">
    <property type="taxonomic scope" value="Bacteria"/>
</dbReference>
<dbReference type="EMBL" id="CP002045">
    <property type="protein sequence ID" value="ADH93124.1"/>
    <property type="molecule type" value="Genomic_DNA"/>
</dbReference>
<feature type="chain" id="PRO_5038782737" description="Secreted protein" evidence="1">
    <location>
        <begin position="23"/>
        <end position="489"/>
    </location>
</feature>
<proteinExistence type="predicted"/>
<sequence length="489" mass="50575">MKIKPILSGVAVIALAAGVIGAAFTLPARTTAAETSPEYVPMGQTFSLACTGGATRTVESGVNVNHEAESISGQGVVFVDGAQWFDIAQQSSVDATTIVSHAESDLGVTQATGVVYASDHRIKDGHIMGASIVRIGGADMRGLAANPCQWARQSVWLSGSQAKVGTYNSLAILNPGENPITVSVNAYGATGPLELTSNHHIVVPAKSRSQISLDGLIPDTAQLALHLTSDSGVFSASLQTNSLDGLTPQGMSFVSHSDSGKNIVIPGLVIPENRAVEADNAEKHHASVRIVNPQQEEITAHVSLIGEREHALAGAQDVRLPAQSVIDLTLDGTAPGAYAVRIAADQPITGSVNMSIEGTAGKDQAWIGAQPSLRTGGAAVTGTASLVLTTPTNADVTITGYDSHGQISHEEQRHITGTQQIELPDGLDYVWVTASSSITGSIYATQPLNSGTGITAIPLTAQGTDAQGVRVNVHPNADNPRPADPFPSR</sequence>
<evidence type="ECO:0000313" key="3">
    <source>
        <dbReference type="Proteomes" id="UP000000376"/>
    </source>
</evidence>
<accession>D7BKE4</accession>
<gene>
    <name evidence="2" type="ordered locus">Arch_1422</name>
</gene>
<reference evidence="2 3" key="1">
    <citation type="journal article" date="2010" name="Stand. Genomic Sci.">
        <title>Complete genome sequence of Arcanobacterium haemolyticum type strain (11018).</title>
        <authorList>
            <person name="Yasawong M."/>
            <person name="Teshima H."/>
            <person name="Lapidus A."/>
            <person name="Nolan M."/>
            <person name="Lucas S."/>
            <person name="Glavina Del Rio T."/>
            <person name="Tice H."/>
            <person name="Cheng J."/>
            <person name="Bruce D."/>
            <person name="Detter C."/>
            <person name="Tapia R."/>
            <person name="Han C."/>
            <person name="Goodwin L."/>
            <person name="Pitluck S."/>
            <person name="Liolios K."/>
            <person name="Ivanova N."/>
            <person name="Mavromatis K."/>
            <person name="Mikhailova N."/>
            <person name="Pati A."/>
            <person name="Chen A."/>
            <person name="Palaniappan K."/>
            <person name="Land M."/>
            <person name="Hauser L."/>
            <person name="Chang Y."/>
            <person name="Jeffries C."/>
            <person name="Rohde M."/>
            <person name="Sikorski J."/>
            <person name="Pukall R."/>
            <person name="Goker M."/>
            <person name="Woyke T."/>
            <person name="Bristow J."/>
            <person name="Eisen J."/>
            <person name="Markowitz V."/>
            <person name="Hugenholtz P."/>
            <person name="Kyrpides N."/>
            <person name="Klenk H."/>
        </authorList>
    </citation>
    <scope>NUCLEOTIDE SEQUENCE [LARGE SCALE GENOMIC DNA]</scope>
    <source>
        <strain evidence="3">ATCC 9345 / DSM 20595 / CCUG 17215 / LMG 16163 / NBRC 15585 / NCTC 8452 / 11018</strain>
    </source>
</reference>
<dbReference type="Proteomes" id="UP000000376">
    <property type="component" value="Chromosome"/>
</dbReference>
<dbReference type="OrthoDB" id="3264966at2"/>
<evidence type="ECO:0008006" key="4">
    <source>
        <dbReference type="Google" id="ProtNLM"/>
    </source>
</evidence>
<dbReference type="HOGENOM" id="CLU_606834_0_0_11"/>
<dbReference type="RefSeq" id="WP_013170614.1">
    <property type="nucleotide sequence ID" value="NC_014218.1"/>
</dbReference>
<dbReference type="InterPro" id="IPR043777">
    <property type="entry name" value="DUF5719"/>
</dbReference>
<dbReference type="Pfam" id="PF18986">
    <property type="entry name" value="DUF5719"/>
    <property type="match status" value="1"/>
</dbReference>
<organism evidence="2 3">
    <name type="scientific">Arcanobacterium haemolyticum (strain ATCC 9345 / DSM 20595 / CCM 5947 / CCUG 17215 / LMG 16163 / NBRC 15585 / NCTC 8452 / 11018)</name>
    <dbReference type="NCBI Taxonomy" id="644284"/>
    <lineage>
        <taxon>Bacteria</taxon>
        <taxon>Bacillati</taxon>
        <taxon>Actinomycetota</taxon>
        <taxon>Actinomycetes</taxon>
        <taxon>Actinomycetales</taxon>
        <taxon>Actinomycetaceae</taxon>
        <taxon>Arcanobacterium</taxon>
    </lineage>
</organism>
<dbReference type="STRING" id="644284.Arch_1422"/>
<keyword evidence="3" id="KW-1185">Reference proteome</keyword>
<keyword evidence="1" id="KW-0732">Signal</keyword>
<evidence type="ECO:0000256" key="1">
    <source>
        <dbReference type="SAM" id="SignalP"/>
    </source>
</evidence>
<name>D7BKE4_ARCHD</name>
<protein>
    <recommendedName>
        <fullName evidence="4">Secreted protein</fullName>
    </recommendedName>
</protein>
<evidence type="ECO:0000313" key="2">
    <source>
        <dbReference type="EMBL" id="ADH93124.1"/>
    </source>
</evidence>
<feature type="signal peptide" evidence="1">
    <location>
        <begin position="1"/>
        <end position="22"/>
    </location>
</feature>